<name>A0A438GNC8_VITVI</name>
<dbReference type="AlphaFoldDB" id="A0A438GNC8"/>
<dbReference type="Proteomes" id="UP000288805">
    <property type="component" value="Unassembled WGS sequence"/>
</dbReference>
<accession>A0A438GNC8</accession>
<dbReference type="PANTHER" id="PTHR33223">
    <property type="entry name" value="CCHC-TYPE DOMAIN-CONTAINING PROTEIN"/>
    <property type="match status" value="1"/>
</dbReference>
<proteinExistence type="predicted"/>
<protein>
    <recommendedName>
        <fullName evidence="1">Retrotransposon gag domain-containing protein</fullName>
    </recommendedName>
</protein>
<reference evidence="2 3" key="1">
    <citation type="journal article" date="2018" name="PLoS Genet.">
        <title>Population sequencing reveals clonal diversity and ancestral inbreeding in the grapevine cultivar Chardonnay.</title>
        <authorList>
            <person name="Roach M.J."/>
            <person name="Johnson D.L."/>
            <person name="Bohlmann J."/>
            <person name="van Vuuren H.J."/>
            <person name="Jones S.J."/>
            <person name="Pretorius I.S."/>
            <person name="Schmidt S.A."/>
            <person name="Borneman A.R."/>
        </authorList>
    </citation>
    <scope>NUCLEOTIDE SEQUENCE [LARGE SCALE GENOMIC DNA]</scope>
    <source>
        <strain evidence="3">cv. Chardonnay</strain>
        <tissue evidence="2">Leaf</tissue>
    </source>
</reference>
<dbReference type="EMBL" id="QGNW01000385">
    <property type="protein sequence ID" value="RVW73684.1"/>
    <property type="molecule type" value="Genomic_DNA"/>
</dbReference>
<feature type="domain" description="Retrotransposon gag" evidence="1">
    <location>
        <begin position="98"/>
        <end position="165"/>
    </location>
</feature>
<organism evidence="2 3">
    <name type="scientific">Vitis vinifera</name>
    <name type="common">Grape</name>
    <dbReference type="NCBI Taxonomy" id="29760"/>
    <lineage>
        <taxon>Eukaryota</taxon>
        <taxon>Viridiplantae</taxon>
        <taxon>Streptophyta</taxon>
        <taxon>Embryophyta</taxon>
        <taxon>Tracheophyta</taxon>
        <taxon>Spermatophyta</taxon>
        <taxon>Magnoliopsida</taxon>
        <taxon>eudicotyledons</taxon>
        <taxon>Gunneridae</taxon>
        <taxon>Pentapetalae</taxon>
        <taxon>rosids</taxon>
        <taxon>Vitales</taxon>
        <taxon>Vitaceae</taxon>
        <taxon>Viteae</taxon>
        <taxon>Vitis</taxon>
    </lineage>
</organism>
<comment type="caution">
    <text evidence="2">The sequence shown here is derived from an EMBL/GenBank/DDBJ whole genome shotgun (WGS) entry which is preliminary data.</text>
</comment>
<evidence type="ECO:0000313" key="3">
    <source>
        <dbReference type="Proteomes" id="UP000288805"/>
    </source>
</evidence>
<sequence>MLHGQSEVAPPFIAHTTVSKDVHALIDRLKQQIRHIKMLDSLVTWDDSDGIPVANLLAEFRMSKIDRYISIGYPHIHIIIYSTIMRAYGLDETQLIVLFPLSLSGVTQRWYASLDSSHHKTWEDLAQEFILQFTFNIIIDVSRRELDALRQGFDESVSSFISRWREKFV</sequence>
<evidence type="ECO:0000313" key="2">
    <source>
        <dbReference type="EMBL" id="RVW73684.1"/>
    </source>
</evidence>
<dbReference type="InterPro" id="IPR005162">
    <property type="entry name" value="Retrotrans_gag_dom"/>
</dbReference>
<dbReference type="Pfam" id="PF03732">
    <property type="entry name" value="Retrotrans_gag"/>
    <property type="match status" value="1"/>
</dbReference>
<gene>
    <name evidence="2" type="ORF">CK203_055010</name>
</gene>
<dbReference type="PANTHER" id="PTHR33223:SF8">
    <property type="entry name" value="OS04G0172440 PROTEIN"/>
    <property type="match status" value="1"/>
</dbReference>
<evidence type="ECO:0000259" key="1">
    <source>
        <dbReference type="Pfam" id="PF03732"/>
    </source>
</evidence>